<evidence type="ECO:0000313" key="2">
    <source>
        <dbReference type="Proteomes" id="UP000015103"/>
    </source>
</evidence>
<accession>T1H9F5</accession>
<organism evidence="1 2">
    <name type="scientific">Rhodnius prolixus</name>
    <name type="common">Triatomid bug</name>
    <dbReference type="NCBI Taxonomy" id="13249"/>
    <lineage>
        <taxon>Eukaryota</taxon>
        <taxon>Metazoa</taxon>
        <taxon>Ecdysozoa</taxon>
        <taxon>Arthropoda</taxon>
        <taxon>Hexapoda</taxon>
        <taxon>Insecta</taxon>
        <taxon>Pterygota</taxon>
        <taxon>Neoptera</taxon>
        <taxon>Paraneoptera</taxon>
        <taxon>Hemiptera</taxon>
        <taxon>Heteroptera</taxon>
        <taxon>Panheteroptera</taxon>
        <taxon>Cimicomorpha</taxon>
        <taxon>Reduviidae</taxon>
        <taxon>Triatominae</taxon>
        <taxon>Rhodnius</taxon>
    </lineage>
</organism>
<dbReference type="AlphaFoldDB" id="T1H9F5"/>
<dbReference type="HOGENOM" id="CLU_1962293_0_0_1"/>
<dbReference type="STRING" id="13249.T1H9F5"/>
<protein>
    <submittedName>
        <fullName evidence="1">Uncharacterized protein</fullName>
    </submittedName>
</protein>
<sequence length="128" mass="14575">MTLRYEIQVILRHYWKRKFAAAVTNRLIREVEEESNLTGTGRPSAVNSEALRHAIEDDPTKSTRQLSSELGLSQSSVNCHLQKLGKVKRGVIYHEFVPVGRSVDSELYSEQLHRMYEVFGEAIPGFGE</sequence>
<proteinExistence type="predicted"/>
<dbReference type="InParanoid" id="T1H9F5"/>
<dbReference type="EnsemblMetazoa" id="RPRC000658-RA">
    <property type="protein sequence ID" value="RPRC000658-PA"/>
    <property type="gene ID" value="RPRC000658"/>
</dbReference>
<evidence type="ECO:0000313" key="1">
    <source>
        <dbReference type="EnsemblMetazoa" id="RPRC000658-PA"/>
    </source>
</evidence>
<dbReference type="VEuPathDB" id="VectorBase:RPRC000658"/>
<keyword evidence="2" id="KW-1185">Reference proteome</keyword>
<name>T1H9F5_RHOPR</name>
<reference evidence="1" key="1">
    <citation type="submission" date="2015-05" db="UniProtKB">
        <authorList>
            <consortium name="EnsemblMetazoa"/>
        </authorList>
    </citation>
    <scope>IDENTIFICATION</scope>
</reference>
<dbReference type="Proteomes" id="UP000015103">
    <property type="component" value="Unassembled WGS sequence"/>
</dbReference>
<dbReference type="EMBL" id="ACPB03033042">
    <property type="status" value="NOT_ANNOTATED_CDS"/>
    <property type="molecule type" value="Genomic_DNA"/>
</dbReference>